<dbReference type="AlphaFoldDB" id="A0A517PM94"/>
<reference evidence="2 3" key="1">
    <citation type="submission" date="2019-02" db="EMBL/GenBank/DDBJ databases">
        <title>Deep-cultivation of Planctomycetes and their phenomic and genomic characterization uncovers novel biology.</title>
        <authorList>
            <person name="Wiegand S."/>
            <person name="Jogler M."/>
            <person name="Boedeker C."/>
            <person name="Pinto D."/>
            <person name="Vollmers J."/>
            <person name="Rivas-Marin E."/>
            <person name="Kohn T."/>
            <person name="Peeters S.H."/>
            <person name="Heuer A."/>
            <person name="Rast P."/>
            <person name="Oberbeckmann S."/>
            <person name="Bunk B."/>
            <person name="Jeske O."/>
            <person name="Meyerdierks A."/>
            <person name="Storesund J.E."/>
            <person name="Kallscheuer N."/>
            <person name="Luecker S."/>
            <person name="Lage O.M."/>
            <person name="Pohl T."/>
            <person name="Merkel B.J."/>
            <person name="Hornburger P."/>
            <person name="Mueller R.-W."/>
            <person name="Bruemmer F."/>
            <person name="Labrenz M."/>
            <person name="Spormann A.M."/>
            <person name="Op den Camp H."/>
            <person name="Overmann J."/>
            <person name="Amann R."/>
            <person name="Jetten M.S.M."/>
            <person name="Mascher T."/>
            <person name="Medema M.H."/>
            <person name="Devos D.P."/>
            <person name="Kaster A.-K."/>
            <person name="Ovreas L."/>
            <person name="Rohde M."/>
            <person name="Galperin M.Y."/>
            <person name="Jogler C."/>
        </authorList>
    </citation>
    <scope>NUCLEOTIDE SEQUENCE [LARGE SCALE GENOMIC DNA]</scope>
    <source>
        <strain evidence="2 3">HG66A1</strain>
    </source>
</reference>
<organism evidence="2 3">
    <name type="scientific">Gimesia chilikensis</name>
    <dbReference type="NCBI Taxonomy" id="2605989"/>
    <lineage>
        <taxon>Bacteria</taxon>
        <taxon>Pseudomonadati</taxon>
        <taxon>Planctomycetota</taxon>
        <taxon>Planctomycetia</taxon>
        <taxon>Planctomycetales</taxon>
        <taxon>Planctomycetaceae</taxon>
        <taxon>Gimesia</taxon>
    </lineage>
</organism>
<keyword evidence="1" id="KW-1133">Transmembrane helix</keyword>
<evidence type="ECO:0000256" key="1">
    <source>
        <dbReference type="SAM" id="Phobius"/>
    </source>
</evidence>
<evidence type="ECO:0000313" key="2">
    <source>
        <dbReference type="EMBL" id="QDT20478.1"/>
    </source>
</evidence>
<gene>
    <name evidence="2" type="ORF">HG66A1_22640</name>
</gene>
<keyword evidence="1" id="KW-0472">Membrane</keyword>
<dbReference type="Proteomes" id="UP000320421">
    <property type="component" value="Chromosome"/>
</dbReference>
<keyword evidence="1" id="KW-0812">Transmembrane</keyword>
<keyword evidence="3" id="KW-1185">Reference proteome</keyword>
<feature type="transmembrane region" description="Helical" evidence="1">
    <location>
        <begin position="6"/>
        <end position="27"/>
    </location>
</feature>
<name>A0A517PM94_9PLAN</name>
<proteinExistence type="predicted"/>
<accession>A0A517PM94</accession>
<dbReference type="EMBL" id="CP036266">
    <property type="protein sequence ID" value="QDT20478.1"/>
    <property type="molecule type" value="Genomic_DNA"/>
</dbReference>
<evidence type="ECO:0000313" key="3">
    <source>
        <dbReference type="Proteomes" id="UP000320421"/>
    </source>
</evidence>
<sequence>MQQIDWIVLVGIILFLCLVIALLISFVKDLANPSQRKDSGSGSGGGVIGALGVLDRIVNPAGAHVEQAKEVEQEEQGVGGE</sequence>
<protein>
    <submittedName>
        <fullName evidence="2">Uncharacterized protein</fullName>
    </submittedName>
</protein>